<evidence type="ECO:0000313" key="2">
    <source>
        <dbReference type="EMBL" id="SEI90563.1"/>
    </source>
</evidence>
<dbReference type="Gene3D" id="3.40.50.150">
    <property type="entry name" value="Vaccinia Virus protein VP39"/>
    <property type="match status" value="1"/>
</dbReference>
<dbReference type="InterPro" id="IPR029063">
    <property type="entry name" value="SAM-dependent_MTases_sf"/>
</dbReference>
<evidence type="ECO:0000256" key="1">
    <source>
        <dbReference type="ARBA" id="ARBA00023115"/>
    </source>
</evidence>
<accession>A0A1H6UDS2</accession>
<evidence type="ECO:0000313" key="3">
    <source>
        <dbReference type="Proteomes" id="UP000198707"/>
    </source>
</evidence>
<evidence type="ECO:0008006" key="4">
    <source>
        <dbReference type="Google" id="ProtNLM"/>
    </source>
</evidence>
<organism evidence="2 3">
    <name type="scientific">Micromonospora phaseoli</name>
    <dbReference type="NCBI Taxonomy" id="1144548"/>
    <lineage>
        <taxon>Bacteria</taxon>
        <taxon>Bacillati</taxon>
        <taxon>Actinomycetota</taxon>
        <taxon>Actinomycetes</taxon>
        <taxon>Micromonosporales</taxon>
        <taxon>Micromonosporaceae</taxon>
        <taxon>Micromonospora</taxon>
    </lineage>
</organism>
<reference evidence="3" key="1">
    <citation type="submission" date="2016-10" db="EMBL/GenBank/DDBJ databases">
        <authorList>
            <person name="Varghese N."/>
            <person name="Submissions S."/>
        </authorList>
    </citation>
    <scope>NUCLEOTIDE SEQUENCE [LARGE SCALE GENOMIC DNA]</scope>
    <source>
        <strain evidence="3">CGMCC 4.7038</strain>
    </source>
</reference>
<keyword evidence="1" id="KW-0620">Polyamine biosynthesis</keyword>
<protein>
    <recommendedName>
        <fullName evidence="4">Spermidine synthase</fullName>
    </recommendedName>
</protein>
<dbReference type="SUPFAM" id="SSF53335">
    <property type="entry name" value="S-adenosyl-L-methionine-dependent methyltransferases"/>
    <property type="match status" value="1"/>
</dbReference>
<dbReference type="GO" id="GO:0006596">
    <property type="term" value="P:polyamine biosynthetic process"/>
    <property type="evidence" value="ECO:0007669"/>
    <property type="project" value="UniProtKB-KW"/>
</dbReference>
<dbReference type="PANTHER" id="PTHR43317:SF3">
    <property type="entry name" value="BLR2883 PROTEIN"/>
    <property type="match status" value="1"/>
</dbReference>
<proteinExistence type="predicted"/>
<dbReference type="EMBL" id="FNYV01000002">
    <property type="protein sequence ID" value="SEI90563.1"/>
    <property type="molecule type" value="Genomic_DNA"/>
</dbReference>
<sequence length="264" mass="28935">MRCVDVSRTVRHDAGPLPSTGSIPAVNARFEELAWRATPIGEISLRRRRDPRLDLEVYEVKLDDEFLMSSLFTAGEVELARLGLASLVGERLDVVVGGLGLGYTARTALQDDRVASLLVVEAVEDVIDWHRRGLLPFADGLATDPRTRLVRADFFAQVAGPDGLDPDDAGRRFHAVLLDVDHSPRHPLHPSHAAFYRPDGLRRLARLLHPGGVFALWSDDPPDPDFEAALAAVFANHRSQVVRFANPLTGGESTNTVYLAQTPA</sequence>
<dbReference type="Proteomes" id="UP000198707">
    <property type="component" value="Unassembled WGS sequence"/>
</dbReference>
<dbReference type="STRING" id="1144548.SAMN05443287_102217"/>
<gene>
    <name evidence="2" type="ORF">SAMN05443287_102217</name>
</gene>
<dbReference type="PANTHER" id="PTHR43317">
    <property type="entry name" value="THERMOSPERMINE SYNTHASE ACAULIS5"/>
    <property type="match status" value="1"/>
</dbReference>
<name>A0A1H6UDS2_9ACTN</name>
<dbReference type="AlphaFoldDB" id="A0A1H6UDS2"/>
<keyword evidence="3" id="KW-1185">Reference proteome</keyword>